<reference evidence="3 4" key="1">
    <citation type="submission" date="2018-04" db="EMBL/GenBank/DDBJ databases">
        <title>WGS assembly of Panicum hallii var. hallii HAL2.</title>
        <authorList>
            <person name="Lovell J."/>
            <person name="Jenkins J."/>
            <person name="Lowry D."/>
            <person name="Mamidi S."/>
            <person name="Sreedasyam A."/>
            <person name="Weng X."/>
            <person name="Barry K."/>
            <person name="Bonette J."/>
            <person name="Campitelli B."/>
            <person name="Daum C."/>
            <person name="Gordon S."/>
            <person name="Gould B."/>
            <person name="Lipzen A."/>
            <person name="MacQueen A."/>
            <person name="Palacio-Mejia J."/>
            <person name="Plott C."/>
            <person name="Shakirov E."/>
            <person name="Shu S."/>
            <person name="Yoshinaga Y."/>
            <person name="Zane M."/>
            <person name="Rokhsar D."/>
            <person name="Grimwood J."/>
            <person name="Schmutz J."/>
            <person name="Juenger T."/>
        </authorList>
    </citation>
    <scope>NUCLEOTIDE SEQUENCE [LARGE SCALE GENOMIC DNA]</scope>
    <source>
        <strain evidence="4">cv. HAL2</strain>
    </source>
</reference>
<keyword evidence="4" id="KW-1185">Reference proteome</keyword>
<dbReference type="AlphaFoldDB" id="A0A2T7E5F9"/>
<accession>A0A2T7E5F9</accession>
<feature type="domain" description="Disease resistance R13L4/SHOC-2-like LRR" evidence="2">
    <location>
        <begin position="6"/>
        <end position="139"/>
    </location>
</feature>
<evidence type="ECO:0000313" key="4">
    <source>
        <dbReference type="Proteomes" id="UP000244336"/>
    </source>
</evidence>
<organism evidence="3 4">
    <name type="scientific">Panicum hallii var. hallii</name>
    <dbReference type="NCBI Taxonomy" id="1504633"/>
    <lineage>
        <taxon>Eukaryota</taxon>
        <taxon>Viridiplantae</taxon>
        <taxon>Streptophyta</taxon>
        <taxon>Embryophyta</taxon>
        <taxon>Tracheophyta</taxon>
        <taxon>Spermatophyta</taxon>
        <taxon>Magnoliopsida</taxon>
        <taxon>Liliopsida</taxon>
        <taxon>Poales</taxon>
        <taxon>Poaceae</taxon>
        <taxon>PACMAD clade</taxon>
        <taxon>Panicoideae</taxon>
        <taxon>Panicodae</taxon>
        <taxon>Paniceae</taxon>
        <taxon>Panicinae</taxon>
        <taxon>Panicum</taxon>
        <taxon>Panicum sect. Panicum</taxon>
    </lineage>
</organism>
<dbReference type="OrthoDB" id="638336at2759"/>
<dbReference type="Pfam" id="PF23598">
    <property type="entry name" value="LRR_14"/>
    <property type="match status" value="1"/>
</dbReference>
<proteinExistence type="predicted"/>
<dbReference type="EMBL" id="CM009751">
    <property type="protein sequence ID" value="PUZ63061.1"/>
    <property type="molecule type" value="Genomic_DNA"/>
</dbReference>
<keyword evidence="1" id="KW-0677">Repeat</keyword>
<evidence type="ECO:0000313" key="3">
    <source>
        <dbReference type="EMBL" id="PUZ63061.1"/>
    </source>
</evidence>
<dbReference type="Proteomes" id="UP000244336">
    <property type="component" value="Chromosome 3"/>
</dbReference>
<sequence length="204" mass="22344">MADAKLLACLEIGIATVQEGDIKILRGLPALIFLKLRVKASSGLVIGNQGFTSLEEFWYESGDVTVTGLKFDKGAMPKLWKLRLRCDARSVVHASPDLGLTNLVSLKLVLVKMDCEDSDGPAVKNAEAAITRAAQGSPTCRLEITISVETAGLKFVLLSVVHQPSTRSIPSTTSTRILFIIFRRRSRDNSHLVSSAFRRRLSDY</sequence>
<evidence type="ECO:0000259" key="2">
    <source>
        <dbReference type="Pfam" id="PF23598"/>
    </source>
</evidence>
<dbReference type="InterPro" id="IPR055414">
    <property type="entry name" value="LRR_R13L4/SHOC2-like"/>
</dbReference>
<gene>
    <name evidence="3" type="ORF">GQ55_3G037600</name>
</gene>
<dbReference type="Gramene" id="PUZ63061">
    <property type="protein sequence ID" value="PUZ63061"/>
    <property type="gene ID" value="GQ55_3G037600"/>
</dbReference>
<name>A0A2T7E5F9_9POAL</name>
<protein>
    <recommendedName>
        <fullName evidence="2">Disease resistance R13L4/SHOC-2-like LRR domain-containing protein</fullName>
    </recommendedName>
</protein>
<evidence type="ECO:0000256" key="1">
    <source>
        <dbReference type="ARBA" id="ARBA00022737"/>
    </source>
</evidence>